<dbReference type="PROSITE" id="PS51318">
    <property type="entry name" value="TAT"/>
    <property type="match status" value="1"/>
</dbReference>
<accession>A0A839HNZ0</accession>
<evidence type="ECO:0000256" key="1">
    <source>
        <dbReference type="SAM" id="MobiDB-lite"/>
    </source>
</evidence>
<dbReference type="Pfam" id="PF13472">
    <property type="entry name" value="Lipase_GDSL_2"/>
    <property type="match status" value="1"/>
</dbReference>
<dbReference type="InterPro" id="IPR051532">
    <property type="entry name" value="Ester_Hydrolysis_Enzymes"/>
</dbReference>
<organism evidence="3 4">
    <name type="scientific">Aquariibacter albus</name>
    <dbReference type="NCBI Taxonomy" id="2759899"/>
    <lineage>
        <taxon>Bacteria</taxon>
        <taxon>Pseudomonadati</taxon>
        <taxon>Pseudomonadota</taxon>
        <taxon>Betaproteobacteria</taxon>
        <taxon>Burkholderiales</taxon>
        <taxon>Sphaerotilaceae</taxon>
        <taxon>Aquariibacter</taxon>
    </lineage>
</organism>
<dbReference type="CDD" id="cd01822">
    <property type="entry name" value="Lysophospholipase_L1_like"/>
    <property type="match status" value="1"/>
</dbReference>
<sequence>MNSVPPSPGSHENRGTDRALPSLRPQGRDFSGGTGRRRTLAALGVLAAGLLGGGLWLGRLPALQAAPPPTVLVLGDSLSAEYGLRRDSGWVALLQARLVQRKLPHQVVNASISGETSSGGRQRLPALLARHRPAVVVIELGGNDALRGLALGATEDHLRAMARAVRAAGARLLLLGMQIPPNYGRRYSEDFAALFPRIAREEGAALLPFFLDAVAAPADLNRYFQPDRIHPNEAAQPRMLDSVWPVLEPLLRSPAAAR</sequence>
<dbReference type="EMBL" id="JACIVI010000001">
    <property type="protein sequence ID" value="MBB1161308.1"/>
    <property type="molecule type" value="Genomic_DNA"/>
</dbReference>
<dbReference type="AlphaFoldDB" id="A0A839HNZ0"/>
<dbReference type="Gene3D" id="3.40.50.1110">
    <property type="entry name" value="SGNH hydrolase"/>
    <property type="match status" value="1"/>
</dbReference>
<dbReference type="PANTHER" id="PTHR30383:SF24">
    <property type="entry name" value="THIOESTERASE 1_PROTEASE 1_LYSOPHOSPHOLIPASE L1"/>
    <property type="match status" value="1"/>
</dbReference>
<protein>
    <submittedName>
        <fullName evidence="3">Arylesterase</fullName>
    </submittedName>
</protein>
<dbReference type="GO" id="GO:0004622">
    <property type="term" value="F:phosphatidylcholine lysophospholipase activity"/>
    <property type="evidence" value="ECO:0007669"/>
    <property type="project" value="TreeGrafter"/>
</dbReference>
<dbReference type="SUPFAM" id="SSF52266">
    <property type="entry name" value="SGNH hydrolase"/>
    <property type="match status" value="1"/>
</dbReference>
<gene>
    <name evidence="3" type="ORF">H4F90_04850</name>
</gene>
<reference evidence="3 4" key="1">
    <citation type="submission" date="2020-08" db="EMBL/GenBank/DDBJ databases">
        <title>Aquariorum lacteus gen. nov., sp. nov., a new member of the family Comamonadaceae, isolated from freshwater aquarium.</title>
        <authorList>
            <person name="Chun S.-J."/>
        </authorList>
    </citation>
    <scope>NUCLEOTIDE SEQUENCE [LARGE SCALE GENOMIC DNA]</scope>
    <source>
        <strain evidence="3 4">SJAQ100</strain>
    </source>
</reference>
<dbReference type="InterPro" id="IPR036514">
    <property type="entry name" value="SGNH_hydro_sf"/>
</dbReference>
<dbReference type="Proteomes" id="UP000586093">
    <property type="component" value="Unassembled WGS sequence"/>
</dbReference>
<dbReference type="InterPro" id="IPR006311">
    <property type="entry name" value="TAT_signal"/>
</dbReference>
<evidence type="ECO:0000259" key="2">
    <source>
        <dbReference type="Pfam" id="PF13472"/>
    </source>
</evidence>
<proteinExistence type="predicted"/>
<comment type="caution">
    <text evidence="3">The sequence shown here is derived from an EMBL/GenBank/DDBJ whole genome shotgun (WGS) entry which is preliminary data.</text>
</comment>
<evidence type="ECO:0000313" key="4">
    <source>
        <dbReference type="Proteomes" id="UP000586093"/>
    </source>
</evidence>
<feature type="domain" description="SGNH hydrolase-type esterase" evidence="2">
    <location>
        <begin position="73"/>
        <end position="235"/>
    </location>
</feature>
<dbReference type="PANTHER" id="PTHR30383">
    <property type="entry name" value="THIOESTERASE 1/PROTEASE 1/LYSOPHOSPHOLIPASE L1"/>
    <property type="match status" value="1"/>
</dbReference>
<evidence type="ECO:0000313" key="3">
    <source>
        <dbReference type="EMBL" id="MBB1161308.1"/>
    </source>
</evidence>
<keyword evidence="4" id="KW-1185">Reference proteome</keyword>
<dbReference type="InterPro" id="IPR013830">
    <property type="entry name" value="SGNH_hydro"/>
</dbReference>
<name>A0A839HNZ0_9BURK</name>
<feature type="region of interest" description="Disordered" evidence="1">
    <location>
        <begin position="1"/>
        <end position="35"/>
    </location>
</feature>